<dbReference type="AlphaFoldDB" id="A0A0F9NVS3"/>
<proteinExistence type="predicted"/>
<sequence>MDKTNEETLAKSAKLATRFMGWSKTPSGKHWSYNEGRFKSLVLVSCWNPFKHRDDAAEVEAGLINANLVEAYTAKLCDLIDPIEGVPATFQLVTATARQRAEAIWAVLKKQKVV</sequence>
<gene>
    <name evidence="1" type="ORF">LCGC14_1289790</name>
</gene>
<evidence type="ECO:0000313" key="1">
    <source>
        <dbReference type="EMBL" id="KKM85367.1"/>
    </source>
</evidence>
<name>A0A0F9NVS3_9ZZZZ</name>
<organism evidence="1">
    <name type="scientific">marine sediment metagenome</name>
    <dbReference type="NCBI Taxonomy" id="412755"/>
    <lineage>
        <taxon>unclassified sequences</taxon>
        <taxon>metagenomes</taxon>
        <taxon>ecological metagenomes</taxon>
    </lineage>
</organism>
<comment type="caution">
    <text evidence="1">The sequence shown here is derived from an EMBL/GenBank/DDBJ whole genome shotgun (WGS) entry which is preliminary data.</text>
</comment>
<reference evidence="1" key="1">
    <citation type="journal article" date="2015" name="Nature">
        <title>Complex archaea that bridge the gap between prokaryotes and eukaryotes.</title>
        <authorList>
            <person name="Spang A."/>
            <person name="Saw J.H."/>
            <person name="Jorgensen S.L."/>
            <person name="Zaremba-Niedzwiedzka K."/>
            <person name="Martijn J."/>
            <person name="Lind A.E."/>
            <person name="van Eijk R."/>
            <person name="Schleper C."/>
            <person name="Guy L."/>
            <person name="Ettema T.J."/>
        </authorList>
    </citation>
    <scope>NUCLEOTIDE SEQUENCE</scope>
</reference>
<accession>A0A0F9NVS3</accession>
<dbReference type="EMBL" id="LAZR01007424">
    <property type="protein sequence ID" value="KKM85367.1"/>
    <property type="molecule type" value="Genomic_DNA"/>
</dbReference>
<protein>
    <submittedName>
        <fullName evidence="1">Uncharacterized protein</fullName>
    </submittedName>
</protein>